<evidence type="ECO:0000313" key="1">
    <source>
        <dbReference type="EMBL" id="MFD2967738.1"/>
    </source>
</evidence>
<gene>
    <name evidence="1" type="ORF">ACFS7Y_10085</name>
</gene>
<protein>
    <recommendedName>
        <fullName evidence="3">MarR family transcriptional regulator</fullName>
    </recommendedName>
</protein>
<organism evidence="1 2">
    <name type="scientific">Sphingobacterium bambusae</name>
    <dbReference type="NCBI Taxonomy" id="662858"/>
    <lineage>
        <taxon>Bacteria</taxon>
        <taxon>Pseudomonadati</taxon>
        <taxon>Bacteroidota</taxon>
        <taxon>Sphingobacteriia</taxon>
        <taxon>Sphingobacteriales</taxon>
        <taxon>Sphingobacteriaceae</taxon>
        <taxon>Sphingobacterium</taxon>
    </lineage>
</organism>
<accession>A0ABW6BGZ0</accession>
<proteinExistence type="predicted"/>
<evidence type="ECO:0008006" key="3">
    <source>
        <dbReference type="Google" id="ProtNLM"/>
    </source>
</evidence>
<evidence type="ECO:0000313" key="2">
    <source>
        <dbReference type="Proteomes" id="UP001597525"/>
    </source>
</evidence>
<name>A0ABW6BGZ0_9SPHI</name>
<dbReference type="Proteomes" id="UP001597525">
    <property type="component" value="Unassembled WGS sequence"/>
</dbReference>
<comment type="caution">
    <text evidence="1">The sequence shown here is derived from an EMBL/GenBank/DDBJ whole genome shotgun (WGS) entry which is preliminary data.</text>
</comment>
<dbReference type="EMBL" id="JBHUPB010000007">
    <property type="protein sequence ID" value="MFD2967738.1"/>
    <property type="molecule type" value="Genomic_DNA"/>
</dbReference>
<keyword evidence="2" id="KW-1185">Reference proteome</keyword>
<dbReference type="RefSeq" id="WP_320183014.1">
    <property type="nucleotide sequence ID" value="NZ_CP138332.1"/>
</dbReference>
<reference evidence="2" key="1">
    <citation type="journal article" date="2019" name="Int. J. Syst. Evol. Microbiol.">
        <title>The Global Catalogue of Microorganisms (GCM) 10K type strain sequencing project: providing services to taxonomists for standard genome sequencing and annotation.</title>
        <authorList>
            <consortium name="The Broad Institute Genomics Platform"/>
            <consortium name="The Broad Institute Genome Sequencing Center for Infectious Disease"/>
            <person name="Wu L."/>
            <person name="Ma J."/>
        </authorList>
    </citation>
    <scope>NUCLEOTIDE SEQUENCE [LARGE SCALE GENOMIC DNA]</scope>
    <source>
        <strain evidence="2">KCTC 22814</strain>
    </source>
</reference>
<sequence>MARRTENPKLLFGQFFKRLADDDRLLPSHSGLVMALYYEGGLLPLDSFRASRRKLMRASRIRSTSTYHKCLGELVQYGYIEYEPSWHPKEASRFRFILSGEGQQDG</sequence>